<dbReference type="EMBL" id="SNWR01000002">
    <property type="protein sequence ID" value="TDO31791.1"/>
    <property type="molecule type" value="Genomic_DNA"/>
</dbReference>
<name>A0A4R6JA47_9ACTN</name>
<proteinExistence type="predicted"/>
<protein>
    <submittedName>
        <fullName evidence="1">Uncharacterized protein</fullName>
    </submittedName>
</protein>
<sequence length="182" mass="20265">MHLIVEVGSQLDPDVAWPEGAALTMFAGEPVQLMLFLSHPHVLEVQAVTAPPTKFAWVDSEHAGVLLYRLGPVLSWSEATYTPHLFEPDEGLPSVDDDAIVQIVLIDRETNIVKALHRVRWPEDFAAAVRASVARMRDTPYSALAYDHALHALHRRYPTPEDMVIDRADVRCTALPVTDDPD</sequence>
<accession>A0A4R6JA47</accession>
<keyword evidence="2" id="KW-1185">Reference proteome</keyword>
<dbReference type="RefSeq" id="WP_239080429.1">
    <property type="nucleotide sequence ID" value="NZ_BOMD01000074.1"/>
</dbReference>
<evidence type="ECO:0000313" key="1">
    <source>
        <dbReference type="EMBL" id="TDO31791.1"/>
    </source>
</evidence>
<comment type="caution">
    <text evidence="1">The sequence shown here is derived from an EMBL/GenBank/DDBJ whole genome shotgun (WGS) entry which is preliminary data.</text>
</comment>
<dbReference type="AlphaFoldDB" id="A0A4R6JA47"/>
<organism evidence="1 2">
    <name type="scientific">Paractinoplanes brasiliensis</name>
    <dbReference type="NCBI Taxonomy" id="52695"/>
    <lineage>
        <taxon>Bacteria</taxon>
        <taxon>Bacillati</taxon>
        <taxon>Actinomycetota</taxon>
        <taxon>Actinomycetes</taxon>
        <taxon>Micromonosporales</taxon>
        <taxon>Micromonosporaceae</taxon>
        <taxon>Paractinoplanes</taxon>
    </lineage>
</organism>
<evidence type="ECO:0000313" key="2">
    <source>
        <dbReference type="Proteomes" id="UP000294901"/>
    </source>
</evidence>
<reference evidence="1 2" key="1">
    <citation type="submission" date="2019-03" db="EMBL/GenBank/DDBJ databases">
        <title>Sequencing the genomes of 1000 actinobacteria strains.</title>
        <authorList>
            <person name="Klenk H.-P."/>
        </authorList>
    </citation>
    <scope>NUCLEOTIDE SEQUENCE [LARGE SCALE GENOMIC DNA]</scope>
    <source>
        <strain evidence="1 2">DSM 43805</strain>
    </source>
</reference>
<dbReference type="Proteomes" id="UP000294901">
    <property type="component" value="Unassembled WGS sequence"/>
</dbReference>
<gene>
    <name evidence="1" type="ORF">C8E87_7222</name>
</gene>